<reference evidence="3" key="1">
    <citation type="submission" date="2016-10" db="EMBL/GenBank/DDBJ databases">
        <authorList>
            <person name="Varghese N."/>
            <person name="Submissions S."/>
        </authorList>
    </citation>
    <scope>NUCLEOTIDE SEQUENCE [LARGE SCALE GENOMIC DNA]</scope>
    <source>
        <strain evidence="3">DSM 25055</strain>
    </source>
</reference>
<dbReference type="AlphaFoldDB" id="A0A1H9IWL2"/>
<dbReference type="STRING" id="1186196.SAMN04489841_2357"/>
<name>A0A1H9IWL2_9EURY</name>
<accession>A0A1H9IWL2</accession>
<dbReference type="EMBL" id="FOFD01000003">
    <property type="protein sequence ID" value="SEQ78964.1"/>
    <property type="molecule type" value="Genomic_DNA"/>
</dbReference>
<organism evidence="2 3">
    <name type="scientific">Natrinema salaciae</name>
    <dbReference type="NCBI Taxonomy" id="1186196"/>
    <lineage>
        <taxon>Archaea</taxon>
        <taxon>Methanobacteriati</taxon>
        <taxon>Methanobacteriota</taxon>
        <taxon>Stenosarchaea group</taxon>
        <taxon>Halobacteria</taxon>
        <taxon>Halobacteriales</taxon>
        <taxon>Natrialbaceae</taxon>
        <taxon>Natrinema</taxon>
    </lineage>
</organism>
<evidence type="ECO:0000313" key="3">
    <source>
        <dbReference type="Proteomes" id="UP000199114"/>
    </source>
</evidence>
<keyword evidence="1" id="KW-0472">Membrane</keyword>
<protein>
    <recommendedName>
        <fullName evidence="4">Phospholipase_D-nuclease N-terminal</fullName>
    </recommendedName>
</protein>
<keyword evidence="1" id="KW-0812">Transmembrane</keyword>
<keyword evidence="3" id="KW-1185">Reference proteome</keyword>
<evidence type="ECO:0000313" key="2">
    <source>
        <dbReference type="EMBL" id="SEQ78964.1"/>
    </source>
</evidence>
<dbReference type="RefSeq" id="WP_090617667.1">
    <property type="nucleotide sequence ID" value="NZ_FOFD01000003.1"/>
</dbReference>
<dbReference type="Proteomes" id="UP000199114">
    <property type="component" value="Unassembled WGS sequence"/>
</dbReference>
<evidence type="ECO:0000256" key="1">
    <source>
        <dbReference type="SAM" id="Phobius"/>
    </source>
</evidence>
<sequence length="102" mass="10564">MLQFALLPLQAGGEAAGLDQTTVLIATVVGFIIGLVIAAGAGYWVYRDAAKRENNELAWGLGVGGLLLVAFPVGVVALIAYVIIRGDKTATEPVQEGPAGEW</sequence>
<feature type="transmembrane region" description="Helical" evidence="1">
    <location>
        <begin position="58"/>
        <end position="84"/>
    </location>
</feature>
<gene>
    <name evidence="2" type="ORF">SAMN04489841_2357</name>
</gene>
<feature type="transmembrane region" description="Helical" evidence="1">
    <location>
        <begin position="25"/>
        <end position="46"/>
    </location>
</feature>
<keyword evidence="1" id="KW-1133">Transmembrane helix</keyword>
<evidence type="ECO:0008006" key="4">
    <source>
        <dbReference type="Google" id="ProtNLM"/>
    </source>
</evidence>
<proteinExistence type="predicted"/>
<dbReference type="OrthoDB" id="342743at2157"/>